<dbReference type="HAMAP" id="MF_00724">
    <property type="entry name" value="FliE"/>
    <property type="match status" value="1"/>
</dbReference>
<dbReference type="EMBL" id="CP016268">
    <property type="protein sequence ID" value="ANO51045.1"/>
    <property type="molecule type" value="Genomic_DNA"/>
</dbReference>
<dbReference type="OrthoDB" id="8909229at2"/>
<dbReference type="PANTHER" id="PTHR34653:SF1">
    <property type="entry name" value="FLAGELLAR HOOK-BASAL BODY COMPLEX PROTEIN FLIE"/>
    <property type="match status" value="1"/>
</dbReference>
<evidence type="ECO:0000256" key="4">
    <source>
        <dbReference type="ARBA" id="ARBA00023143"/>
    </source>
</evidence>
<dbReference type="STRING" id="1548547.BA177_07340"/>
<dbReference type="GO" id="GO:0005198">
    <property type="term" value="F:structural molecule activity"/>
    <property type="evidence" value="ECO:0007669"/>
    <property type="project" value="UniProtKB-UniRule"/>
</dbReference>
<organism evidence="6 7">
    <name type="scientific">Woeseia oceani</name>
    <dbReference type="NCBI Taxonomy" id="1548547"/>
    <lineage>
        <taxon>Bacteria</taxon>
        <taxon>Pseudomonadati</taxon>
        <taxon>Pseudomonadota</taxon>
        <taxon>Gammaproteobacteria</taxon>
        <taxon>Woeseiales</taxon>
        <taxon>Woeseiaceae</taxon>
        <taxon>Woeseia</taxon>
    </lineage>
</organism>
<accession>A0A193LET8</accession>
<dbReference type="InterPro" id="IPR001624">
    <property type="entry name" value="FliE"/>
</dbReference>
<evidence type="ECO:0000256" key="3">
    <source>
        <dbReference type="ARBA" id="ARBA00018024"/>
    </source>
</evidence>
<protein>
    <recommendedName>
        <fullName evidence="3 5">Flagellar hook-basal body complex protein FliE</fullName>
    </recommendedName>
</protein>
<dbReference type="AlphaFoldDB" id="A0A193LET8"/>
<keyword evidence="6" id="KW-0966">Cell projection</keyword>
<dbReference type="GO" id="GO:0071973">
    <property type="term" value="P:bacterial-type flagellum-dependent cell motility"/>
    <property type="evidence" value="ECO:0007669"/>
    <property type="project" value="InterPro"/>
</dbReference>
<dbReference type="PANTHER" id="PTHR34653">
    <property type="match status" value="1"/>
</dbReference>
<comment type="similarity">
    <text evidence="2 5">Belongs to the FliE family.</text>
</comment>
<evidence type="ECO:0000313" key="7">
    <source>
        <dbReference type="Proteomes" id="UP000092695"/>
    </source>
</evidence>
<evidence type="ECO:0000256" key="1">
    <source>
        <dbReference type="ARBA" id="ARBA00004117"/>
    </source>
</evidence>
<evidence type="ECO:0000256" key="2">
    <source>
        <dbReference type="ARBA" id="ARBA00009272"/>
    </source>
</evidence>
<proteinExistence type="inferred from homology"/>
<dbReference type="Pfam" id="PF02049">
    <property type="entry name" value="FliE"/>
    <property type="match status" value="1"/>
</dbReference>
<evidence type="ECO:0000313" key="6">
    <source>
        <dbReference type="EMBL" id="ANO51045.1"/>
    </source>
</evidence>
<keyword evidence="7" id="KW-1185">Reference proteome</keyword>
<name>A0A193LET8_9GAMM</name>
<comment type="subcellular location">
    <subcellularLocation>
        <location evidence="1 5">Bacterial flagellum basal body</location>
    </subcellularLocation>
</comment>
<evidence type="ECO:0000256" key="5">
    <source>
        <dbReference type="HAMAP-Rule" id="MF_00724"/>
    </source>
</evidence>
<dbReference type="PRINTS" id="PR01006">
    <property type="entry name" value="FLGHOOKFLIE"/>
</dbReference>
<dbReference type="NCBIfam" id="TIGR00205">
    <property type="entry name" value="fliE"/>
    <property type="match status" value="1"/>
</dbReference>
<sequence length="104" mass="11144">MSEISPQQLLSQIRAMQSELHGPQAAQPAAGSGFGDLLKNAITEVNSTQQTSAAMKQAFETGATDASLAEVMIASQKADLSFRAMTEVRNKLVNAYQEIMNMPV</sequence>
<gene>
    <name evidence="5" type="primary">fliE</name>
    <name evidence="6" type="ORF">BA177_07340</name>
</gene>
<dbReference type="RefSeq" id="WP_068614872.1">
    <property type="nucleotide sequence ID" value="NZ_CP016268.1"/>
</dbReference>
<dbReference type="Proteomes" id="UP000092695">
    <property type="component" value="Chromosome"/>
</dbReference>
<dbReference type="GO" id="GO:0003774">
    <property type="term" value="F:cytoskeletal motor activity"/>
    <property type="evidence" value="ECO:0007669"/>
    <property type="project" value="InterPro"/>
</dbReference>
<dbReference type="KEGG" id="woc:BA177_07340"/>
<keyword evidence="6" id="KW-0969">Cilium</keyword>
<keyword evidence="4 5" id="KW-0975">Bacterial flagellum</keyword>
<dbReference type="GO" id="GO:0009425">
    <property type="term" value="C:bacterial-type flagellum basal body"/>
    <property type="evidence" value="ECO:0007669"/>
    <property type="project" value="UniProtKB-SubCell"/>
</dbReference>
<keyword evidence="6" id="KW-0282">Flagellum</keyword>
<reference evidence="6 7" key="1">
    <citation type="submission" date="2016-06" db="EMBL/GenBank/DDBJ databases">
        <title>Complete genome sequence of a deep-branching marine Gamma Proteobacterium Woeseia oceani type strain XK5.</title>
        <authorList>
            <person name="Mu D."/>
            <person name="Du Z."/>
        </authorList>
    </citation>
    <scope>NUCLEOTIDE SEQUENCE [LARGE SCALE GENOMIC DNA]</scope>
    <source>
        <strain evidence="6 7">XK5</strain>
    </source>
</reference>